<name>A0A4R5A7S8_9ACTN</name>
<dbReference type="AlphaFoldDB" id="A0A4R5A7S8"/>
<protein>
    <submittedName>
        <fullName evidence="1">Uncharacterized protein</fullName>
    </submittedName>
</protein>
<reference evidence="1 2" key="1">
    <citation type="submission" date="2019-03" db="EMBL/GenBank/DDBJ databases">
        <title>Draft genome sequences of novel Actinobacteria.</title>
        <authorList>
            <person name="Sahin N."/>
            <person name="Ay H."/>
            <person name="Saygin H."/>
        </authorList>
    </citation>
    <scope>NUCLEOTIDE SEQUENCE [LARGE SCALE GENOMIC DNA]</scope>
    <source>
        <strain evidence="1 2">DSM 45941</strain>
    </source>
</reference>
<dbReference type="RefSeq" id="WP_132203614.1">
    <property type="nucleotide sequence ID" value="NZ_SMKY01000294.1"/>
</dbReference>
<organism evidence="1 2">
    <name type="scientific">Actinomadura darangshiensis</name>
    <dbReference type="NCBI Taxonomy" id="705336"/>
    <lineage>
        <taxon>Bacteria</taxon>
        <taxon>Bacillati</taxon>
        <taxon>Actinomycetota</taxon>
        <taxon>Actinomycetes</taxon>
        <taxon>Streptosporangiales</taxon>
        <taxon>Thermomonosporaceae</taxon>
        <taxon>Actinomadura</taxon>
    </lineage>
</organism>
<dbReference type="EMBL" id="SMKY01000294">
    <property type="protein sequence ID" value="TDD67136.1"/>
    <property type="molecule type" value="Genomic_DNA"/>
</dbReference>
<gene>
    <name evidence="1" type="ORF">E1293_38410</name>
</gene>
<evidence type="ECO:0000313" key="2">
    <source>
        <dbReference type="Proteomes" id="UP000295578"/>
    </source>
</evidence>
<dbReference type="OrthoDB" id="4119964at2"/>
<proteinExistence type="predicted"/>
<sequence>MLFHNRTVYCEQISLDDASLPSPGSTAATQGKPRRIGSLKERLSQLRTAEEDQRTDAENAKQLVLRPLGQIAQAFSALRQLPPGGAKTRLNPGPSAVPAHLRQRTAGIPGEIVRFEEGMTVIVADADDPFRVVVAAAAIQVLSDQHVRVHGHVKREEPDPSAGVTHIPVWSDSRDAQIDEAAGVTERLLGELGHAFSHALPEFTKTCEAAAEAR</sequence>
<evidence type="ECO:0000313" key="1">
    <source>
        <dbReference type="EMBL" id="TDD67136.1"/>
    </source>
</evidence>
<keyword evidence="2" id="KW-1185">Reference proteome</keyword>
<accession>A0A4R5A7S8</accession>
<dbReference type="Proteomes" id="UP000295578">
    <property type="component" value="Unassembled WGS sequence"/>
</dbReference>
<comment type="caution">
    <text evidence="1">The sequence shown here is derived from an EMBL/GenBank/DDBJ whole genome shotgun (WGS) entry which is preliminary data.</text>
</comment>